<reference evidence="3 4" key="1">
    <citation type="journal article" date="2015" name="Genome Announc.">
        <title>Draft Genome Sequences of Marine Isolates of Thalassomonas viridans and Thalassomonas actiniarum.</title>
        <authorList>
            <person name="Olonade I."/>
            <person name="van Zyl L.J."/>
            <person name="Trindade M."/>
        </authorList>
    </citation>
    <scope>NUCLEOTIDE SEQUENCE [LARGE SCALE GENOMIC DNA]</scope>
    <source>
        <strain evidence="3 4">A5K-106</strain>
    </source>
</reference>
<dbReference type="RefSeq" id="WP_053042964.1">
    <property type="nucleotide sequence ID" value="NZ_CP059735.1"/>
</dbReference>
<dbReference type="AlphaFoldDB" id="A0AAE9YUN9"/>
<dbReference type="Gene3D" id="1.10.260.40">
    <property type="entry name" value="lambda repressor-like DNA-binding domains"/>
    <property type="match status" value="1"/>
</dbReference>
<sequence length="120" mass="13903">MVTDELDKIQEDFTGEDLKNMRLTSGKTMQVMADHVEVHRHTYGNYESGVSLIPLSYLLKWAKLCGMNCDSIYNYAAQCRKIVNEQQLIRPRKKRTDDKEAEEKLAPEKNKGTDNEEFES</sequence>
<dbReference type="SUPFAM" id="SSF47413">
    <property type="entry name" value="lambda repressor-like DNA-binding domains"/>
    <property type="match status" value="1"/>
</dbReference>
<feature type="compositionally biased region" description="Basic and acidic residues" evidence="1">
    <location>
        <begin position="95"/>
        <end position="114"/>
    </location>
</feature>
<keyword evidence="4" id="KW-1185">Reference proteome</keyword>
<proteinExistence type="predicted"/>
<dbReference type="InterPro" id="IPR010982">
    <property type="entry name" value="Lambda_DNA-bd_dom_sf"/>
</dbReference>
<dbReference type="InterPro" id="IPR001387">
    <property type="entry name" value="Cro/C1-type_HTH"/>
</dbReference>
<dbReference type="SMART" id="SM00530">
    <property type="entry name" value="HTH_XRE"/>
    <property type="match status" value="1"/>
</dbReference>
<organism evidence="3 4">
    <name type="scientific">Thalassomonas actiniarum</name>
    <dbReference type="NCBI Taxonomy" id="485447"/>
    <lineage>
        <taxon>Bacteria</taxon>
        <taxon>Pseudomonadati</taxon>
        <taxon>Pseudomonadota</taxon>
        <taxon>Gammaproteobacteria</taxon>
        <taxon>Alteromonadales</taxon>
        <taxon>Colwelliaceae</taxon>
        <taxon>Thalassomonas</taxon>
    </lineage>
</organism>
<evidence type="ECO:0000313" key="3">
    <source>
        <dbReference type="EMBL" id="WDE00754.1"/>
    </source>
</evidence>
<feature type="region of interest" description="Disordered" evidence="1">
    <location>
        <begin position="88"/>
        <end position="120"/>
    </location>
</feature>
<dbReference type="PROSITE" id="PS50943">
    <property type="entry name" value="HTH_CROC1"/>
    <property type="match status" value="1"/>
</dbReference>
<name>A0AAE9YUN9_9GAMM</name>
<evidence type="ECO:0000256" key="1">
    <source>
        <dbReference type="SAM" id="MobiDB-lite"/>
    </source>
</evidence>
<dbReference type="Proteomes" id="UP000032568">
    <property type="component" value="Chromosome"/>
</dbReference>
<protein>
    <submittedName>
        <fullName evidence="3">Helix-turn-helix transcriptional regulator</fullName>
    </submittedName>
</protein>
<dbReference type="GO" id="GO:0003677">
    <property type="term" value="F:DNA binding"/>
    <property type="evidence" value="ECO:0007669"/>
    <property type="project" value="InterPro"/>
</dbReference>
<reference evidence="3 4" key="2">
    <citation type="journal article" date="2022" name="Mar. Drugs">
        <title>Bioassay-Guided Fractionation Leads to the Detection of Cholic Acid Generated by the Rare Thalassomonas sp.</title>
        <authorList>
            <person name="Pheiffer F."/>
            <person name="Schneider Y.K."/>
            <person name="Hansen E.H."/>
            <person name="Andersen J.H."/>
            <person name="Isaksson J."/>
            <person name="Busche T."/>
            <person name="R C."/>
            <person name="Kalinowski J."/>
            <person name="Zyl L.V."/>
            <person name="Trindade M."/>
        </authorList>
    </citation>
    <scope>NUCLEOTIDE SEQUENCE [LARGE SCALE GENOMIC DNA]</scope>
    <source>
        <strain evidence="3 4">A5K-106</strain>
    </source>
</reference>
<evidence type="ECO:0000259" key="2">
    <source>
        <dbReference type="PROSITE" id="PS50943"/>
    </source>
</evidence>
<dbReference type="KEGG" id="tact:SG35_009035"/>
<dbReference type="Pfam" id="PF01381">
    <property type="entry name" value="HTH_3"/>
    <property type="match status" value="1"/>
</dbReference>
<feature type="domain" description="HTH cro/C1-type" evidence="2">
    <location>
        <begin position="18"/>
        <end position="72"/>
    </location>
</feature>
<dbReference type="EMBL" id="CP059735">
    <property type="protein sequence ID" value="WDE00754.1"/>
    <property type="molecule type" value="Genomic_DNA"/>
</dbReference>
<gene>
    <name evidence="3" type="ORF">SG35_009035</name>
</gene>
<accession>A0AAE9YUN9</accession>
<evidence type="ECO:0000313" key="4">
    <source>
        <dbReference type="Proteomes" id="UP000032568"/>
    </source>
</evidence>